<dbReference type="AlphaFoldDB" id="A0A6J2V1B9"/>
<gene>
    <name evidence="5" type="primary">niban1a</name>
</gene>
<feature type="domain" description="Niban 1/2/3" evidence="3">
    <location>
        <begin position="336"/>
        <end position="499"/>
    </location>
</feature>
<sequence>MGISPSSLLDEKNSNFIRERTDAELKKFSPVYRKQFSLAYLAQVQDEMQQHEEKRTQLLKQRPPRAAGEVLYEEHVLYFDDNRKWRERYAVVRANYCLECHESYETFVKGAAPLQKLLPTGGTILTSEDKYMAMVDKCFPDTNNLKEDFAPPVAGMPGQFPVYLRLPYRRDSYFCFRQESRRTGFISILSDCIRHQNQDFLKKKTCEVKAFLKAIQLYRQESGHYESWDMLIGSDVRVLANLLMGALLPSLEKEMLPRLKAKKTEKKRVWFATVEAAYILVQGRLLEGLNALKEECRETAKRQEVLMRSDMDEIISSRTFLEGKLKTMVTEPTERYCSENVQPFLPAILEEIMGPISLGFTEARTLTEHMMDQLYDDFQQGGDMDSLKQALMKMSKADLESCYEKVSALKDHEQELQQRFICPNRKSLEHSTQIDIQQLVENAVYTFELLLFKSLEDNPNNLAQAIEKSKLRVLKQYDYDSSTVRKKIFHDALISITLPSIKKHLAPTSKEELPKYEQYIFANHTDFINVENVYEDILQQILQRDVSRVVDEAASLKKYNLFMESRDRFSLSSLPRTPPDSPVKASAFQRPSTPASPLLGNGLERFTEVTAATGAEVAEAGAEVAEAGAEVAGAEVTGPSETVATEVSGAVDAEEVNARPAVPAEGAVKREEISLAIQPETPDTCVAPDTEAALKSEAPADAAEPGRSSPSPEPVAVKGECIESQCLSTPAEAEAGTDSSHNGTDEITAPPAGKASNSAPATPTSVLLHEIREKHAVSAEACSDDASRVTEEEKVSEGTESGIEEGDPRSEVNESVTSDNNDITKEVIECAPFSPVDDTSAAQEDTEANADVTQAEHSKTTTEGHPTESQGQDPSPEESAAKPPDCVKAIRDLVVEVIEVEEVVQHYPGEEDDVV</sequence>
<dbReference type="InterPro" id="IPR059060">
    <property type="entry name" value="Niban_1/2/3_dom"/>
</dbReference>
<dbReference type="Pfam" id="PF26086">
    <property type="entry name" value="Niban2"/>
    <property type="match status" value="1"/>
</dbReference>
<comment type="similarity">
    <text evidence="1">Belongs to the Niban family.</text>
</comment>
<dbReference type="PANTHER" id="PTHR14392">
    <property type="entry name" value="NIBAN FAMILY MEMBER"/>
    <property type="match status" value="1"/>
</dbReference>
<evidence type="ECO:0000256" key="1">
    <source>
        <dbReference type="ARBA" id="ARBA00010251"/>
    </source>
</evidence>
<reference evidence="5" key="1">
    <citation type="submission" date="2025-08" db="UniProtKB">
        <authorList>
            <consortium name="RefSeq"/>
        </authorList>
    </citation>
    <scope>IDENTIFICATION</scope>
</reference>
<organism evidence="4 5">
    <name type="scientific">Chanos chanos</name>
    <name type="common">Milkfish</name>
    <name type="synonym">Mugil chanos</name>
    <dbReference type="NCBI Taxonomy" id="29144"/>
    <lineage>
        <taxon>Eukaryota</taxon>
        <taxon>Metazoa</taxon>
        <taxon>Chordata</taxon>
        <taxon>Craniata</taxon>
        <taxon>Vertebrata</taxon>
        <taxon>Euteleostomi</taxon>
        <taxon>Actinopterygii</taxon>
        <taxon>Neopterygii</taxon>
        <taxon>Teleostei</taxon>
        <taxon>Ostariophysi</taxon>
        <taxon>Gonorynchiformes</taxon>
        <taxon>Chanidae</taxon>
        <taxon>Chanos</taxon>
    </lineage>
</organism>
<proteinExistence type="inferred from homology"/>
<evidence type="ECO:0000256" key="2">
    <source>
        <dbReference type="SAM" id="MobiDB-lite"/>
    </source>
</evidence>
<dbReference type="OrthoDB" id="9010513at2759"/>
<dbReference type="PANTHER" id="PTHR14392:SF3">
    <property type="entry name" value="PROTEIN NIBAN 1"/>
    <property type="match status" value="1"/>
</dbReference>
<feature type="compositionally biased region" description="Basic and acidic residues" evidence="2">
    <location>
        <begin position="854"/>
        <end position="866"/>
    </location>
</feature>
<name>A0A6J2V1B9_CHACN</name>
<dbReference type="CTD" id="559657"/>
<dbReference type="InterPro" id="IPR026088">
    <property type="entry name" value="Niban-like"/>
</dbReference>
<protein>
    <submittedName>
        <fullName evidence="5">Protein Niban 1a</fullName>
    </submittedName>
</protein>
<feature type="region of interest" description="Disordered" evidence="2">
    <location>
        <begin position="570"/>
        <end position="596"/>
    </location>
</feature>
<accession>A0A6J2V1B9</accession>
<feature type="region of interest" description="Disordered" evidence="2">
    <location>
        <begin position="695"/>
        <end position="886"/>
    </location>
</feature>
<feature type="compositionally biased region" description="Basic and acidic residues" evidence="2">
    <location>
        <begin position="785"/>
        <end position="797"/>
    </location>
</feature>
<dbReference type="Pfam" id="PF26089">
    <property type="entry name" value="PH_Niban2"/>
    <property type="match status" value="1"/>
</dbReference>
<dbReference type="Proteomes" id="UP000504632">
    <property type="component" value="Chromosome 4"/>
</dbReference>
<dbReference type="RefSeq" id="XP_030626730.1">
    <property type="nucleotide sequence ID" value="XM_030770870.1"/>
</dbReference>
<evidence type="ECO:0000313" key="4">
    <source>
        <dbReference type="Proteomes" id="UP000504632"/>
    </source>
</evidence>
<dbReference type="CDD" id="cd23949">
    <property type="entry name" value="Niban-like"/>
    <property type="match status" value="1"/>
</dbReference>
<dbReference type="GeneID" id="115809279"/>
<keyword evidence="4" id="KW-1185">Reference proteome</keyword>
<evidence type="ECO:0000259" key="3">
    <source>
        <dbReference type="Pfam" id="PF26086"/>
    </source>
</evidence>
<feature type="compositionally biased region" description="Polar residues" evidence="2">
    <location>
        <begin position="755"/>
        <end position="765"/>
    </location>
</feature>
<evidence type="ECO:0000313" key="5">
    <source>
        <dbReference type="RefSeq" id="XP_030626730.1"/>
    </source>
</evidence>
<dbReference type="InParanoid" id="A0A6J2V1B9"/>